<dbReference type="InterPro" id="IPR001173">
    <property type="entry name" value="Glyco_trans_2-like"/>
</dbReference>
<keyword evidence="2" id="KW-0808">Transferase</keyword>
<protein>
    <submittedName>
        <fullName evidence="2">GT2 family glycosyltransferase</fullName>
    </submittedName>
</protein>
<dbReference type="InterPro" id="IPR029044">
    <property type="entry name" value="Nucleotide-diphossugar_trans"/>
</dbReference>
<dbReference type="GO" id="GO:0016740">
    <property type="term" value="F:transferase activity"/>
    <property type="evidence" value="ECO:0007669"/>
    <property type="project" value="UniProtKB-KW"/>
</dbReference>
<dbReference type="InterPro" id="IPR029063">
    <property type="entry name" value="SAM-dependent_MTases_sf"/>
</dbReference>
<dbReference type="EMBL" id="SLUI01000009">
    <property type="protein sequence ID" value="TCL36123.1"/>
    <property type="molecule type" value="Genomic_DNA"/>
</dbReference>
<name>A0A4V2Q8F0_9FIRM</name>
<proteinExistence type="predicted"/>
<reference evidence="2 3" key="1">
    <citation type="submission" date="2019-03" db="EMBL/GenBank/DDBJ databases">
        <title>Genomic Encyclopedia of Type Strains, Phase IV (KMG-IV): sequencing the most valuable type-strain genomes for metagenomic binning, comparative biology and taxonomic classification.</title>
        <authorList>
            <person name="Goeker M."/>
        </authorList>
    </citation>
    <scope>NUCLEOTIDE SEQUENCE [LARGE SCALE GENOMIC DNA]</scope>
    <source>
        <strain evidence="2 3">DSM 15969</strain>
    </source>
</reference>
<feature type="domain" description="Glycosyltransferase 2-like" evidence="1">
    <location>
        <begin position="60"/>
        <end position="168"/>
    </location>
</feature>
<organism evidence="2 3">
    <name type="scientific">Anaerospora hongkongensis</name>
    <dbReference type="NCBI Taxonomy" id="244830"/>
    <lineage>
        <taxon>Bacteria</taxon>
        <taxon>Bacillati</taxon>
        <taxon>Bacillota</taxon>
        <taxon>Negativicutes</taxon>
        <taxon>Selenomonadales</taxon>
        <taxon>Sporomusaceae</taxon>
        <taxon>Anaerospora</taxon>
    </lineage>
</organism>
<gene>
    <name evidence="2" type="ORF">EV210_10972</name>
</gene>
<dbReference type="AlphaFoldDB" id="A0A4V2Q8F0"/>
<dbReference type="Gene3D" id="3.40.50.150">
    <property type="entry name" value="Vaccinia Virus protein VP39"/>
    <property type="match status" value="1"/>
</dbReference>
<dbReference type="PANTHER" id="PTHR43179">
    <property type="entry name" value="RHAMNOSYLTRANSFERASE WBBL"/>
    <property type="match status" value="1"/>
</dbReference>
<comment type="caution">
    <text evidence="2">The sequence shown here is derived from an EMBL/GenBank/DDBJ whole genome shotgun (WGS) entry which is preliminary data.</text>
</comment>
<accession>A0A4V2Q8F0</accession>
<dbReference type="PANTHER" id="PTHR43179:SF7">
    <property type="entry name" value="RHAMNOSYLTRANSFERASE WBBL"/>
    <property type="match status" value="1"/>
</dbReference>
<keyword evidence="3" id="KW-1185">Reference proteome</keyword>
<dbReference type="Gene3D" id="3.90.550.10">
    <property type="entry name" value="Spore Coat Polysaccharide Biosynthesis Protein SpsA, Chain A"/>
    <property type="match status" value="1"/>
</dbReference>
<dbReference type="Proteomes" id="UP000295063">
    <property type="component" value="Unassembled WGS sequence"/>
</dbReference>
<evidence type="ECO:0000259" key="1">
    <source>
        <dbReference type="Pfam" id="PF00535"/>
    </source>
</evidence>
<sequence length="520" mass="59986">MIVLDEWNLGRHYTVKDDCYVETIVIDSDTFTLRPNSFSIYENRRNAYFMYDKPDVPTCSIVVTGYNRLDKTKYCVECILKYTQDVNYELILVDNGSNDGTLEFFQSVHYPNKKIIHVTQNRGTFLPFRYYINMFKGKYLVNISNDIYVTRNWLTNLLKCYQSDPKIGFVEPVSSNVSNLQEVNLGFSDLDDMQKKAAAFNQSDPTKWEERMRLVSVINLFSRDVLDNVGINDAAYLYDFAEDDLCIRMRRMGYKLVLCRDTWICHDHDFRNMEDKDPDAYQASLESGRAVYREKYHGIDPWDDIVNLELTLLAPLDSAHLPESVKVLAVDVRCGSPVLEIRNRLKRRGIAKVISYAFTTDAKYFLDLQTVDAEVVCDRIDFIQQYYANDIFDVVVIGEPINTYPMPIRLLQNLYGFLKPGGMLLFKVRNTDNYRAFLRSIGLEVASDPDLPAGTPLHEVLECLKLFGASECTVSTNMEDISEADQKFLFDKLTAANPNADQATLNRLCIRDYCVKAIRR</sequence>
<evidence type="ECO:0000313" key="2">
    <source>
        <dbReference type="EMBL" id="TCL36123.1"/>
    </source>
</evidence>
<dbReference type="SUPFAM" id="SSF53335">
    <property type="entry name" value="S-adenosyl-L-methionine-dependent methyltransferases"/>
    <property type="match status" value="1"/>
</dbReference>
<evidence type="ECO:0000313" key="3">
    <source>
        <dbReference type="Proteomes" id="UP000295063"/>
    </source>
</evidence>
<dbReference type="SUPFAM" id="SSF53448">
    <property type="entry name" value="Nucleotide-diphospho-sugar transferases"/>
    <property type="match status" value="1"/>
</dbReference>
<dbReference type="Pfam" id="PF00535">
    <property type="entry name" value="Glycos_transf_2"/>
    <property type="match status" value="1"/>
</dbReference>